<keyword evidence="1" id="KW-0812">Transmembrane</keyword>
<keyword evidence="1" id="KW-0472">Membrane</keyword>
<feature type="transmembrane region" description="Helical" evidence="1">
    <location>
        <begin position="57"/>
        <end position="84"/>
    </location>
</feature>
<accession>A0A2M6WP05</accession>
<organism evidence="3 4">
    <name type="scientific">Candidatus Falkowbacteria bacterium CG10_big_fil_rev_8_21_14_0_10_39_9</name>
    <dbReference type="NCBI Taxonomy" id="1974566"/>
    <lineage>
        <taxon>Bacteria</taxon>
        <taxon>Candidatus Falkowiibacteriota</taxon>
    </lineage>
</organism>
<evidence type="ECO:0000256" key="2">
    <source>
        <dbReference type="SAM" id="SignalP"/>
    </source>
</evidence>
<comment type="caution">
    <text evidence="3">The sequence shown here is derived from an EMBL/GenBank/DDBJ whole genome shotgun (WGS) entry which is preliminary data.</text>
</comment>
<feature type="chain" id="PRO_5014908656" evidence="2">
    <location>
        <begin position="27"/>
        <end position="135"/>
    </location>
</feature>
<dbReference type="AlphaFoldDB" id="A0A2M6WP05"/>
<dbReference type="Pfam" id="PF18895">
    <property type="entry name" value="T4SS_pilin"/>
    <property type="match status" value="1"/>
</dbReference>
<name>A0A2M6WP05_9BACT</name>
<dbReference type="InterPro" id="IPR043993">
    <property type="entry name" value="T4SS_pilin"/>
</dbReference>
<proteinExistence type="predicted"/>
<evidence type="ECO:0000256" key="1">
    <source>
        <dbReference type="SAM" id="Phobius"/>
    </source>
</evidence>
<keyword evidence="1" id="KW-1133">Transmembrane helix</keyword>
<feature type="transmembrane region" description="Helical" evidence="1">
    <location>
        <begin position="105"/>
        <end position="127"/>
    </location>
</feature>
<sequence>MNILKKIASFSILLIIAFAFLNPCHAGLLTNSSTTIDQTSALTNKAGFNTSFSVGEIVAIIIRMALGLLGIIFLVLLVMGGYQWMTAGGSEEQVEKAQSRIKNGIIGLVIVLAAYAITAFVFTHLSFTGGGPTPI</sequence>
<dbReference type="EMBL" id="PFAQ01000045">
    <property type="protein sequence ID" value="PIT94527.1"/>
    <property type="molecule type" value="Genomic_DNA"/>
</dbReference>
<dbReference type="Proteomes" id="UP000228900">
    <property type="component" value="Unassembled WGS sequence"/>
</dbReference>
<feature type="signal peptide" evidence="2">
    <location>
        <begin position="1"/>
        <end position="26"/>
    </location>
</feature>
<evidence type="ECO:0000313" key="3">
    <source>
        <dbReference type="EMBL" id="PIT94527.1"/>
    </source>
</evidence>
<keyword evidence="2" id="KW-0732">Signal</keyword>
<protein>
    <submittedName>
        <fullName evidence="3">Uncharacterized protein</fullName>
    </submittedName>
</protein>
<gene>
    <name evidence="3" type="ORF">COT98_03370</name>
</gene>
<evidence type="ECO:0000313" key="4">
    <source>
        <dbReference type="Proteomes" id="UP000228900"/>
    </source>
</evidence>
<reference evidence="4" key="1">
    <citation type="submission" date="2017-09" db="EMBL/GenBank/DDBJ databases">
        <title>Depth-based differentiation of microbial function through sediment-hosted aquifers and enrichment of novel symbionts in the deep terrestrial subsurface.</title>
        <authorList>
            <person name="Probst A.J."/>
            <person name="Ladd B."/>
            <person name="Jarett J.K."/>
            <person name="Geller-Mcgrath D.E."/>
            <person name="Sieber C.M.K."/>
            <person name="Emerson J.B."/>
            <person name="Anantharaman K."/>
            <person name="Thomas B.C."/>
            <person name="Malmstrom R."/>
            <person name="Stieglmeier M."/>
            <person name="Klingl A."/>
            <person name="Woyke T."/>
            <person name="Ryan C.M."/>
            <person name="Banfield J.F."/>
        </authorList>
    </citation>
    <scope>NUCLEOTIDE SEQUENCE [LARGE SCALE GENOMIC DNA]</scope>
</reference>